<sequence>MPQEDLKTRWSDKVTNEDITFAMDRPQPSKRQNLTLNPQKKSNKGRPRNTWL</sequence>
<organism evidence="2 3">
    <name type="scientific">Dreissena polymorpha</name>
    <name type="common">Zebra mussel</name>
    <name type="synonym">Mytilus polymorpha</name>
    <dbReference type="NCBI Taxonomy" id="45954"/>
    <lineage>
        <taxon>Eukaryota</taxon>
        <taxon>Metazoa</taxon>
        <taxon>Spiralia</taxon>
        <taxon>Lophotrochozoa</taxon>
        <taxon>Mollusca</taxon>
        <taxon>Bivalvia</taxon>
        <taxon>Autobranchia</taxon>
        <taxon>Heteroconchia</taxon>
        <taxon>Euheterodonta</taxon>
        <taxon>Imparidentia</taxon>
        <taxon>Neoheterodontei</taxon>
        <taxon>Myida</taxon>
        <taxon>Dreissenoidea</taxon>
        <taxon>Dreissenidae</taxon>
        <taxon>Dreissena</taxon>
    </lineage>
</organism>
<dbReference type="EMBL" id="JAIWYP010000007">
    <property type="protein sequence ID" value="KAH3791283.1"/>
    <property type="molecule type" value="Genomic_DNA"/>
</dbReference>
<evidence type="ECO:0000313" key="3">
    <source>
        <dbReference type="Proteomes" id="UP000828390"/>
    </source>
</evidence>
<evidence type="ECO:0000313" key="2">
    <source>
        <dbReference type="EMBL" id="KAH3791283.1"/>
    </source>
</evidence>
<keyword evidence="3" id="KW-1185">Reference proteome</keyword>
<feature type="region of interest" description="Disordered" evidence="1">
    <location>
        <begin position="17"/>
        <end position="52"/>
    </location>
</feature>
<gene>
    <name evidence="2" type="ORF">DPMN_144766</name>
</gene>
<evidence type="ECO:0000256" key="1">
    <source>
        <dbReference type="SAM" id="MobiDB-lite"/>
    </source>
</evidence>
<reference evidence="2" key="2">
    <citation type="submission" date="2020-11" db="EMBL/GenBank/DDBJ databases">
        <authorList>
            <person name="McCartney M.A."/>
            <person name="Auch B."/>
            <person name="Kono T."/>
            <person name="Mallez S."/>
            <person name="Becker A."/>
            <person name="Gohl D.M."/>
            <person name="Silverstein K.A.T."/>
            <person name="Koren S."/>
            <person name="Bechman K.B."/>
            <person name="Herman A."/>
            <person name="Abrahante J.E."/>
            <person name="Garbe J."/>
        </authorList>
    </citation>
    <scope>NUCLEOTIDE SEQUENCE</scope>
    <source>
        <strain evidence="2">Duluth1</strain>
        <tissue evidence="2">Whole animal</tissue>
    </source>
</reference>
<protein>
    <submittedName>
        <fullName evidence="2">Uncharacterized protein</fullName>
    </submittedName>
</protein>
<accession>A0A9D4J0K9</accession>
<dbReference type="Proteomes" id="UP000828390">
    <property type="component" value="Unassembled WGS sequence"/>
</dbReference>
<feature type="compositionally biased region" description="Basic residues" evidence="1">
    <location>
        <begin position="41"/>
        <end position="52"/>
    </location>
</feature>
<comment type="caution">
    <text evidence="2">The sequence shown here is derived from an EMBL/GenBank/DDBJ whole genome shotgun (WGS) entry which is preliminary data.</text>
</comment>
<dbReference type="AlphaFoldDB" id="A0A9D4J0K9"/>
<reference evidence="2" key="1">
    <citation type="journal article" date="2019" name="bioRxiv">
        <title>The Genome of the Zebra Mussel, Dreissena polymorpha: A Resource for Invasive Species Research.</title>
        <authorList>
            <person name="McCartney M.A."/>
            <person name="Auch B."/>
            <person name="Kono T."/>
            <person name="Mallez S."/>
            <person name="Zhang Y."/>
            <person name="Obille A."/>
            <person name="Becker A."/>
            <person name="Abrahante J.E."/>
            <person name="Garbe J."/>
            <person name="Badalamenti J.P."/>
            <person name="Herman A."/>
            <person name="Mangelson H."/>
            <person name="Liachko I."/>
            <person name="Sullivan S."/>
            <person name="Sone E.D."/>
            <person name="Koren S."/>
            <person name="Silverstein K.A.T."/>
            <person name="Beckman K.B."/>
            <person name="Gohl D.M."/>
        </authorList>
    </citation>
    <scope>NUCLEOTIDE SEQUENCE</scope>
    <source>
        <strain evidence="2">Duluth1</strain>
        <tissue evidence="2">Whole animal</tissue>
    </source>
</reference>
<feature type="compositionally biased region" description="Polar residues" evidence="1">
    <location>
        <begin position="29"/>
        <end position="40"/>
    </location>
</feature>
<proteinExistence type="predicted"/>
<name>A0A9D4J0K9_DREPO</name>